<evidence type="ECO:0000313" key="10">
    <source>
        <dbReference type="EMBL" id="MFC7305717.1"/>
    </source>
</evidence>
<feature type="transmembrane region" description="Helical" evidence="7">
    <location>
        <begin position="12"/>
        <end position="35"/>
    </location>
</feature>
<dbReference type="EMBL" id="JBHTCF010000006">
    <property type="protein sequence ID" value="MFC7305717.1"/>
    <property type="molecule type" value="Genomic_DNA"/>
</dbReference>
<organism evidence="10 11">
    <name type="scientific">Streptomyces monticola</name>
    <dbReference type="NCBI Taxonomy" id="2666263"/>
    <lineage>
        <taxon>Bacteria</taxon>
        <taxon>Bacillati</taxon>
        <taxon>Actinomycetota</taxon>
        <taxon>Actinomycetes</taxon>
        <taxon>Kitasatosporales</taxon>
        <taxon>Streptomycetaceae</taxon>
        <taxon>Streptomyces</taxon>
    </lineage>
</organism>
<comment type="similarity">
    <text evidence="2">Belongs to the MgtC/SapB family.</text>
</comment>
<keyword evidence="3" id="KW-1003">Cell membrane</keyword>
<dbReference type="InterPro" id="IPR049177">
    <property type="entry name" value="MgtC_SapB_SrpB_YhiD_N"/>
</dbReference>
<sequence length="241" mass="24507">MTGLTTLAGSLTSAFAAGHFAGALGAGMLAGALIGIERQWRQRMAGLRTNTLVAAGAALFVLLSSSFGSGDPSRVAAQVVSGIGFLGAGVIMRDGLNVSGINTAATLWCSAAVGSLAGAGLPAYALAGAVAVVAVNTALRYVAHRIDRQPGSGVEVTTPYRVEAVVAADHEAQVRALLVQSLTASDGTLRSVESEDLPEDNRVRIRAEVTAEGTSTESVEKAVGRMSMDPSVFSAAWRHAG</sequence>
<evidence type="ECO:0000259" key="8">
    <source>
        <dbReference type="Pfam" id="PF02308"/>
    </source>
</evidence>
<keyword evidence="6 7" id="KW-0472">Membrane</keyword>
<dbReference type="PRINTS" id="PR01837">
    <property type="entry name" value="MGTCSAPBPROT"/>
</dbReference>
<feature type="transmembrane region" description="Helical" evidence="7">
    <location>
        <begin position="123"/>
        <end position="143"/>
    </location>
</feature>
<dbReference type="Gene3D" id="3.30.70.260">
    <property type="match status" value="1"/>
</dbReference>
<feature type="domain" description="MgtC/SapB/SrpB/YhiD N-terminal" evidence="8">
    <location>
        <begin position="25"/>
        <end position="143"/>
    </location>
</feature>
<accession>A0ABW2JJ13</accession>
<dbReference type="Proteomes" id="UP001596523">
    <property type="component" value="Unassembled WGS sequence"/>
</dbReference>
<keyword evidence="11" id="KW-1185">Reference proteome</keyword>
<evidence type="ECO:0000256" key="1">
    <source>
        <dbReference type="ARBA" id="ARBA00004651"/>
    </source>
</evidence>
<evidence type="ECO:0000256" key="7">
    <source>
        <dbReference type="SAM" id="Phobius"/>
    </source>
</evidence>
<dbReference type="Pfam" id="PF02308">
    <property type="entry name" value="MgtC"/>
    <property type="match status" value="1"/>
</dbReference>
<comment type="caution">
    <text evidence="10">The sequence shown here is derived from an EMBL/GenBank/DDBJ whole genome shotgun (WGS) entry which is preliminary data.</text>
</comment>
<evidence type="ECO:0000256" key="5">
    <source>
        <dbReference type="ARBA" id="ARBA00022989"/>
    </source>
</evidence>
<name>A0ABW2JJ13_9ACTN</name>
<comment type="subcellular location">
    <subcellularLocation>
        <location evidence="1">Cell membrane</location>
        <topology evidence="1">Multi-pass membrane protein</topology>
    </subcellularLocation>
</comment>
<keyword evidence="4 7" id="KW-0812">Transmembrane</keyword>
<dbReference type="InterPro" id="IPR048640">
    <property type="entry name" value="MgtC-like_C"/>
</dbReference>
<dbReference type="InterPro" id="IPR003416">
    <property type="entry name" value="MgtC/SapB/SrpB/YhiD_fam"/>
</dbReference>
<dbReference type="RefSeq" id="WP_381831090.1">
    <property type="nucleotide sequence ID" value="NZ_JBHTCF010000006.1"/>
</dbReference>
<keyword evidence="5 7" id="KW-1133">Transmembrane helix</keyword>
<evidence type="ECO:0000256" key="2">
    <source>
        <dbReference type="ARBA" id="ARBA00009298"/>
    </source>
</evidence>
<dbReference type="Pfam" id="PF21770">
    <property type="entry name" value="MgtC_SapB_C"/>
    <property type="match status" value="1"/>
</dbReference>
<reference evidence="11" key="1">
    <citation type="journal article" date="2019" name="Int. J. Syst. Evol. Microbiol.">
        <title>The Global Catalogue of Microorganisms (GCM) 10K type strain sequencing project: providing services to taxonomists for standard genome sequencing and annotation.</title>
        <authorList>
            <consortium name="The Broad Institute Genomics Platform"/>
            <consortium name="The Broad Institute Genome Sequencing Center for Infectious Disease"/>
            <person name="Wu L."/>
            <person name="Ma J."/>
        </authorList>
    </citation>
    <scope>NUCLEOTIDE SEQUENCE [LARGE SCALE GENOMIC DNA]</scope>
    <source>
        <strain evidence="11">SYNS20</strain>
    </source>
</reference>
<evidence type="ECO:0000259" key="9">
    <source>
        <dbReference type="Pfam" id="PF21770"/>
    </source>
</evidence>
<evidence type="ECO:0000256" key="3">
    <source>
        <dbReference type="ARBA" id="ARBA00022475"/>
    </source>
</evidence>
<gene>
    <name evidence="10" type="ORF">ACFQVC_15995</name>
</gene>
<feature type="transmembrane region" description="Helical" evidence="7">
    <location>
        <begin position="47"/>
        <end position="69"/>
    </location>
</feature>
<evidence type="ECO:0000256" key="6">
    <source>
        <dbReference type="ARBA" id="ARBA00023136"/>
    </source>
</evidence>
<dbReference type="PANTHER" id="PTHR33778:SF3">
    <property type="entry name" value="PROTEIN MGTC"/>
    <property type="match status" value="1"/>
</dbReference>
<evidence type="ECO:0000256" key="4">
    <source>
        <dbReference type="ARBA" id="ARBA00022692"/>
    </source>
</evidence>
<protein>
    <submittedName>
        <fullName evidence="10">MgtC/SapB family protein</fullName>
    </submittedName>
</protein>
<proteinExistence type="inferred from homology"/>
<dbReference type="PANTHER" id="PTHR33778">
    <property type="entry name" value="PROTEIN MGTC"/>
    <property type="match status" value="1"/>
</dbReference>
<evidence type="ECO:0000313" key="11">
    <source>
        <dbReference type="Proteomes" id="UP001596523"/>
    </source>
</evidence>
<feature type="domain" description="MgtC-like C-terminal" evidence="9">
    <location>
        <begin position="160"/>
        <end position="237"/>
    </location>
</feature>